<protein>
    <recommendedName>
        <fullName evidence="5">Ubiquitin-like protease family profile domain-containing protein</fullName>
    </recommendedName>
</protein>
<dbReference type="EnsemblPlants" id="Bo2g085280.1">
    <property type="protein sequence ID" value="Bo2g085280.1"/>
    <property type="gene ID" value="Bo2g085280"/>
</dbReference>
<keyword evidence="2" id="KW-0645">Protease</keyword>
<name>A0A0D3AQU5_BRAOL</name>
<evidence type="ECO:0000256" key="2">
    <source>
        <dbReference type="ARBA" id="ARBA00022670"/>
    </source>
</evidence>
<dbReference type="Proteomes" id="UP000032141">
    <property type="component" value="Chromosome C2"/>
</dbReference>
<reference evidence="6" key="2">
    <citation type="submission" date="2015-03" db="UniProtKB">
        <authorList>
            <consortium name="EnsemblPlants"/>
        </authorList>
    </citation>
    <scope>IDENTIFICATION</scope>
</reference>
<evidence type="ECO:0000259" key="5">
    <source>
        <dbReference type="PROSITE" id="PS50600"/>
    </source>
</evidence>
<feature type="region of interest" description="Disordered" evidence="4">
    <location>
        <begin position="354"/>
        <end position="404"/>
    </location>
</feature>
<accession>A0A0D3AQU5</accession>
<dbReference type="Pfam" id="PF02902">
    <property type="entry name" value="Peptidase_C48"/>
    <property type="match status" value="1"/>
</dbReference>
<dbReference type="InterPro" id="IPR003653">
    <property type="entry name" value="Peptidase_C48_C"/>
</dbReference>
<dbReference type="GO" id="GO:0006508">
    <property type="term" value="P:proteolysis"/>
    <property type="evidence" value="ECO:0007669"/>
    <property type="project" value="UniProtKB-KW"/>
</dbReference>
<sequence length="746" mass="85434">MASSSHDIFEETIEETLESTLNESMEQTFNEEFENLSVNRQQATKSKKKRAYIDREREDGHNRLWNDYFCENATYPNHLFRRRFRMNKPLFMRIVTRLANEVSFFQRRRDATGRLGLSGLQKATTAIRMMAYGCAADAVDVSEFAQVESNRTRDEKANIPLKYIKVVMDLEKVRKYPWGVAAYDLLYNSITKTRDNLKDKTTSYVLDGFSYAFQIWAMKVVPKIGKLCGKKLDKGFTNGPRCINWMGAGKVSYEEIIRLEQILTPEVISYLYDDIYAYIDWRGNYDVVQSDAFRRDDDVEDDRVKNLMELIRTGHDFSDQIWEIEEAPEVCSDLHDEAPVNDESAVIDESAVNDEAAGSDEDYHTPKGSKNLGSTSRRGKKRLPARGMEKRKHKILSTGPKQAPFNEDMKAFMANDFIPGIGTQGVEGLSRTSYVPGFDPSQTKKGDEWWTPRTSVQDSIMVSPQSSLYYCSEESWLGFTEWVKKPTPLPLGPSILNLSIATRIVSPGKWLGNEEMGAVMFIWRVNTILKRWAPSRVAFMNAMFYLQIHVAYNKFLPNKKAYELPDFLLGYGRGEIPSHGRIDQVWGVDVDRLYFLLFVNGNHWIAVCVNIIKKSEKKVEVFDCGGGKNRQYVEKFAAMIPRIVKAVAPPERQKQLLLASYSIVDVPMKTRLNKSCCDCGAYALKHLECNLLGIDFSLLDDEIIMGCIQKIGVDLWEAANDPIYAEAMTRYVPSPWEREEVFDLED</sequence>
<proteinExistence type="inferred from homology"/>
<feature type="domain" description="Ubiquitin-like protease family profile" evidence="5">
    <location>
        <begin position="495"/>
        <end position="690"/>
    </location>
</feature>
<evidence type="ECO:0000256" key="3">
    <source>
        <dbReference type="ARBA" id="ARBA00022801"/>
    </source>
</evidence>
<dbReference type="AlphaFoldDB" id="A0A0D3AQU5"/>
<evidence type="ECO:0000256" key="4">
    <source>
        <dbReference type="SAM" id="MobiDB-lite"/>
    </source>
</evidence>
<dbReference type="SUPFAM" id="SSF54001">
    <property type="entry name" value="Cysteine proteinases"/>
    <property type="match status" value="1"/>
</dbReference>
<dbReference type="Gramene" id="Bo2g085280.1">
    <property type="protein sequence ID" value="Bo2g085280.1"/>
    <property type="gene ID" value="Bo2g085280"/>
</dbReference>
<dbReference type="PROSITE" id="PS50600">
    <property type="entry name" value="ULP_PROTEASE"/>
    <property type="match status" value="1"/>
</dbReference>
<reference evidence="6 7" key="1">
    <citation type="journal article" date="2014" name="Genome Biol.">
        <title>Transcriptome and methylome profiling reveals relics of genome dominance in the mesopolyploid Brassica oleracea.</title>
        <authorList>
            <person name="Parkin I.A."/>
            <person name="Koh C."/>
            <person name="Tang H."/>
            <person name="Robinson S.J."/>
            <person name="Kagale S."/>
            <person name="Clarke W.E."/>
            <person name="Town C.D."/>
            <person name="Nixon J."/>
            <person name="Krishnakumar V."/>
            <person name="Bidwell S.L."/>
            <person name="Denoeud F."/>
            <person name="Belcram H."/>
            <person name="Links M.G."/>
            <person name="Just J."/>
            <person name="Clarke C."/>
            <person name="Bender T."/>
            <person name="Huebert T."/>
            <person name="Mason A.S."/>
            <person name="Pires J.C."/>
            <person name="Barker G."/>
            <person name="Moore J."/>
            <person name="Walley P.G."/>
            <person name="Manoli S."/>
            <person name="Batley J."/>
            <person name="Edwards D."/>
            <person name="Nelson M.N."/>
            <person name="Wang X."/>
            <person name="Paterson A.H."/>
            <person name="King G."/>
            <person name="Bancroft I."/>
            <person name="Chalhoub B."/>
            <person name="Sharpe A.G."/>
        </authorList>
    </citation>
    <scope>NUCLEOTIDE SEQUENCE</scope>
    <source>
        <strain evidence="6 7">cv. TO1000</strain>
    </source>
</reference>
<keyword evidence="7" id="KW-1185">Reference proteome</keyword>
<dbReference type="GO" id="GO:0008234">
    <property type="term" value="F:cysteine-type peptidase activity"/>
    <property type="evidence" value="ECO:0007669"/>
    <property type="project" value="InterPro"/>
</dbReference>
<dbReference type="PANTHER" id="PTHR47150">
    <property type="entry name" value="OS12G0169200 PROTEIN"/>
    <property type="match status" value="1"/>
</dbReference>
<organism evidence="6 7">
    <name type="scientific">Brassica oleracea var. oleracea</name>
    <dbReference type="NCBI Taxonomy" id="109376"/>
    <lineage>
        <taxon>Eukaryota</taxon>
        <taxon>Viridiplantae</taxon>
        <taxon>Streptophyta</taxon>
        <taxon>Embryophyta</taxon>
        <taxon>Tracheophyta</taxon>
        <taxon>Spermatophyta</taxon>
        <taxon>Magnoliopsida</taxon>
        <taxon>eudicotyledons</taxon>
        <taxon>Gunneridae</taxon>
        <taxon>Pentapetalae</taxon>
        <taxon>rosids</taxon>
        <taxon>malvids</taxon>
        <taxon>Brassicales</taxon>
        <taxon>Brassicaceae</taxon>
        <taxon>Brassiceae</taxon>
        <taxon>Brassica</taxon>
    </lineage>
</organism>
<evidence type="ECO:0000313" key="6">
    <source>
        <dbReference type="EnsemblPlants" id="Bo2g085280.1"/>
    </source>
</evidence>
<dbReference type="eggNOG" id="ENOG502R28P">
    <property type="taxonomic scope" value="Eukaryota"/>
</dbReference>
<dbReference type="HOGENOM" id="CLU_017415_6_1_1"/>
<dbReference type="InterPro" id="IPR038765">
    <property type="entry name" value="Papain-like_cys_pep_sf"/>
</dbReference>
<evidence type="ECO:0000256" key="1">
    <source>
        <dbReference type="ARBA" id="ARBA00005234"/>
    </source>
</evidence>
<dbReference type="Gene3D" id="3.40.395.10">
    <property type="entry name" value="Adenoviral Proteinase, Chain A"/>
    <property type="match status" value="1"/>
</dbReference>
<comment type="similarity">
    <text evidence="1">Belongs to the peptidase C48 family.</text>
</comment>
<keyword evidence="3" id="KW-0378">Hydrolase</keyword>
<dbReference type="PANTHER" id="PTHR47150:SF5">
    <property type="entry name" value="OS07G0546750 PROTEIN"/>
    <property type="match status" value="1"/>
</dbReference>
<feature type="compositionally biased region" description="Basic residues" evidence="4">
    <location>
        <begin position="377"/>
        <end position="395"/>
    </location>
</feature>
<evidence type="ECO:0000313" key="7">
    <source>
        <dbReference type="Proteomes" id="UP000032141"/>
    </source>
</evidence>